<organism evidence="2 3">
    <name type="scientific">Rhodococcus zopfii</name>
    <dbReference type="NCBI Taxonomy" id="43772"/>
    <lineage>
        <taxon>Bacteria</taxon>
        <taxon>Bacillati</taxon>
        <taxon>Actinomycetota</taxon>
        <taxon>Actinomycetes</taxon>
        <taxon>Mycobacteriales</taxon>
        <taxon>Nocardiaceae</taxon>
        <taxon>Rhodococcus</taxon>
    </lineage>
</organism>
<dbReference type="Pfam" id="PF19458">
    <property type="entry name" value="DUF5995"/>
    <property type="match status" value="1"/>
</dbReference>
<gene>
    <name evidence="2" type="ORF">F8M49_13360</name>
</gene>
<evidence type="ECO:0000256" key="1">
    <source>
        <dbReference type="SAM" id="SignalP"/>
    </source>
</evidence>
<sequence length="279" mass="29386">MGFAAPAAILALGCVLASPGTVSADPVAPVVSQCAPGASGTEQHRLVELTNPAGIDSYGTARDRIAHLRELLVPSGDYRGTFVLAFDEILELTGPTLTAGIYDDPQRASDLAVEVVRLYMANLHEYVTGGTPAPHWADAFALTEQCERSPGRVLTGAIVAHLVTDFPEALVTIGSGVENTADFYRFGEALVAAAPRIAEEFEVVYGTDLGPFFTGWFVGDLVGAEETTTLMFQSARTVAWVNNFGLQNPATRDATRVEMQLATAAAGEALDLLEAAGTI</sequence>
<feature type="chain" id="PRO_5047533959" evidence="1">
    <location>
        <begin position="25"/>
        <end position="279"/>
    </location>
</feature>
<protein>
    <submittedName>
        <fullName evidence="2">Uncharacterized protein</fullName>
    </submittedName>
</protein>
<name>A0ABU3WQ14_9NOCA</name>
<accession>A0ABU3WQ14</accession>
<dbReference type="Proteomes" id="UP001275440">
    <property type="component" value="Unassembled WGS sequence"/>
</dbReference>
<dbReference type="InterPro" id="IPR046037">
    <property type="entry name" value="DUF5995"/>
</dbReference>
<evidence type="ECO:0000313" key="2">
    <source>
        <dbReference type="EMBL" id="MDV2476081.1"/>
    </source>
</evidence>
<feature type="signal peptide" evidence="1">
    <location>
        <begin position="1"/>
        <end position="24"/>
    </location>
</feature>
<dbReference type="EMBL" id="WBMO01000001">
    <property type="protein sequence ID" value="MDV2476081.1"/>
    <property type="molecule type" value="Genomic_DNA"/>
</dbReference>
<comment type="caution">
    <text evidence="2">The sequence shown here is derived from an EMBL/GenBank/DDBJ whole genome shotgun (WGS) entry which is preliminary data.</text>
</comment>
<evidence type="ECO:0000313" key="3">
    <source>
        <dbReference type="Proteomes" id="UP001275440"/>
    </source>
</evidence>
<keyword evidence="1" id="KW-0732">Signal</keyword>
<reference evidence="2 3" key="1">
    <citation type="submission" date="2019-10" db="EMBL/GenBank/DDBJ databases">
        <title>Draft Genome Assembly of Rhodococcus zopfii DSM44189.</title>
        <authorList>
            <person name="Sutton J.M."/>
            <person name="Akob D.M."/>
            <person name="Bushman T.J."/>
        </authorList>
    </citation>
    <scope>NUCLEOTIDE SEQUENCE [LARGE SCALE GENOMIC DNA]</scope>
    <source>
        <strain evidence="2 3">DSM 44189</strain>
    </source>
</reference>
<keyword evidence="3" id="KW-1185">Reference proteome</keyword>
<proteinExistence type="predicted"/>